<keyword evidence="2" id="KW-0812">Transmembrane</keyword>
<feature type="transmembrane region" description="Helical" evidence="2">
    <location>
        <begin position="6"/>
        <end position="24"/>
    </location>
</feature>
<proteinExistence type="predicted"/>
<gene>
    <name evidence="3" type="ORF">ACFOWS_02795</name>
</gene>
<keyword evidence="2" id="KW-0472">Membrane</keyword>
<reference evidence="4" key="1">
    <citation type="journal article" date="2019" name="Int. J. Syst. Evol. Microbiol.">
        <title>The Global Catalogue of Microorganisms (GCM) 10K type strain sequencing project: providing services to taxonomists for standard genome sequencing and annotation.</title>
        <authorList>
            <consortium name="The Broad Institute Genomics Platform"/>
            <consortium name="The Broad Institute Genome Sequencing Center for Infectious Disease"/>
            <person name="Wu L."/>
            <person name="Ma J."/>
        </authorList>
    </citation>
    <scope>NUCLEOTIDE SEQUENCE [LARGE SCALE GENOMIC DNA]</scope>
    <source>
        <strain evidence="4">CGMCC 1.15774</strain>
    </source>
</reference>
<evidence type="ECO:0000313" key="4">
    <source>
        <dbReference type="Proteomes" id="UP001595841"/>
    </source>
</evidence>
<keyword evidence="2" id="KW-1133">Transmembrane helix</keyword>
<accession>A0ABV8PIT6</accession>
<comment type="caution">
    <text evidence="3">The sequence shown here is derived from an EMBL/GenBank/DDBJ whole genome shotgun (WGS) entry which is preliminary data.</text>
</comment>
<sequence length="127" mass="15198">MIKELVILAVFAWVMLGVNLYRHYRRMAIREFDRKCQQIIWQRCKDSSWPKWLDIDLKQYYRDQLKNYEKCRPSEKRMMASLMPLTIDTWFTPDQQFMLFGIVPEPSSETGGQRAGFPAGTIKEKKK</sequence>
<evidence type="ECO:0000256" key="2">
    <source>
        <dbReference type="SAM" id="Phobius"/>
    </source>
</evidence>
<dbReference type="RefSeq" id="WP_379762439.1">
    <property type="nucleotide sequence ID" value="NZ_JBHSCL010000003.1"/>
</dbReference>
<dbReference type="Proteomes" id="UP001595841">
    <property type="component" value="Unassembled WGS sequence"/>
</dbReference>
<evidence type="ECO:0000313" key="3">
    <source>
        <dbReference type="EMBL" id="MFC4219043.1"/>
    </source>
</evidence>
<protein>
    <submittedName>
        <fullName evidence="3">Uncharacterized protein</fullName>
    </submittedName>
</protein>
<evidence type="ECO:0000256" key="1">
    <source>
        <dbReference type="SAM" id="MobiDB-lite"/>
    </source>
</evidence>
<name>A0ABV8PIT6_9FLAO</name>
<dbReference type="EMBL" id="JBHSCL010000003">
    <property type="protein sequence ID" value="MFC4219043.1"/>
    <property type="molecule type" value="Genomic_DNA"/>
</dbReference>
<organism evidence="3 4">
    <name type="scientific">Flagellimonas marina</name>
    <dbReference type="NCBI Taxonomy" id="1775168"/>
    <lineage>
        <taxon>Bacteria</taxon>
        <taxon>Pseudomonadati</taxon>
        <taxon>Bacteroidota</taxon>
        <taxon>Flavobacteriia</taxon>
        <taxon>Flavobacteriales</taxon>
        <taxon>Flavobacteriaceae</taxon>
        <taxon>Flagellimonas</taxon>
    </lineage>
</organism>
<feature type="region of interest" description="Disordered" evidence="1">
    <location>
        <begin position="105"/>
        <end position="127"/>
    </location>
</feature>
<keyword evidence="4" id="KW-1185">Reference proteome</keyword>